<dbReference type="GO" id="GO:0005975">
    <property type="term" value="P:carbohydrate metabolic process"/>
    <property type="evidence" value="ECO:0007669"/>
    <property type="project" value="InterPro"/>
</dbReference>
<dbReference type="KEGG" id="tper:IWA51_12195"/>
<dbReference type="EMBL" id="CP064936">
    <property type="protein sequence ID" value="QQA00993.1"/>
    <property type="molecule type" value="Genomic_DNA"/>
</dbReference>
<dbReference type="Gene3D" id="3.20.20.80">
    <property type="entry name" value="Glycosidases"/>
    <property type="match status" value="1"/>
</dbReference>
<dbReference type="Pfam" id="PF21365">
    <property type="entry name" value="Glyco_hydro_31_3rd"/>
    <property type="match status" value="1"/>
</dbReference>
<dbReference type="SUPFAM" id="SSF51011">
    <property type="entry name" value="Glycosyl hydrolase domain"/>
    <property type="match status" value="1"/>
</dbReference>
<feature type="domain" description="Glycoside hydrolase family 31 TIM barrel" evidence="5">
    <location>
        <begin position="160"/>
        <end position="523"/>
    </location>
</feature>
<dbReference type="Pfam" id="PF13802">
    <property type="entry name" value="Gal_mutarotas_2"/>
    <property type="match status" value="1"/>
</dbReference>
<dbReference type="Gene3D" id="2.60.40.4040">
    <property type="match status" value="1"/>
</dbReference>
<dbReference type="InterPro" id="IPR017853">
    <property type="entry name" value="GH"/>
</dbReference>
<dbReference type="PANTHER" id="PTHR22762">
    <property type="entry name" value="ALPHA-GLUCOSIDASE"/>
    <property type="match status" value="1"/>
</dbReference>
<evidence type="ECO:0000256" key="2">
    <source>
        <dbReference type="ARBA" id="ARBA00022801"/>
    </source>
</evidence>
<reference evidence="8 9" key="1">
    <citation type="submission" date="2020-11" db="EMBL/GenBank/DDBJ databases">
        <title>Treponema Peruensis nv. sp., first commensal Treponema isolated from human feces.</title>
        <authorList>
            <person name="Belkhou C."/>
            <person name="Raes J."/>
        </authorList>
    </citation>
    <scope>NUCLEOTIDE SEQUENCE [LARGE SCALE GENOMIC DNA]</scope>
    <source>
        <strain evidence="8 9">RCC2812</strain>
    </source>
</reference>
<gene>
    <name evidence="8" type="ORF">IWA51_12195</name>
</gene>
<comment type="similarity">
    <text evidence="1 4">Belongs to the glycosyl hydrolase 31 family.</text>
</comment>
<feature type="domain" description="Glycoside hydrolase family 31 N-terminal" evidence="6">
    <location>
        <begin position="43"/>
        <end position="112"/>
    </location>
</feature>
<dbReference type="GO" id="GO:0030246">
    <property type="term" value="F:carbohydrate binding"/>
    <property type="evidence" value="ECO:0007669"/>
    <property type="project" value="InterPro"/>
</dbReference>
<dbReference type="InterPro" id="IPR011013">
    <property type="entry name" value="Gal_mutarotase_sf_dom"/>
</dbReference>
<evidence type="ECO:0000259" key="6">
    <source>
        <dbReference type="Pfam" id="PF13802"/>
    </source>
</evidence>
<dbReference type="SUPFAM" id="SSF51445">
    <property type="entry name" value="(Trans)glycosidases"/>
    <property type="match status" value="1"/>
</dbReference>
<keyword evidence="9" id="KW-1185">Reference proteome</keyword>
<dbReference type="Pfam" id="PF01055">
    <property type="entry name" value="Glyco_hydro_31_2nd"/>
    <property type="match status" value="1"/>
</dbReference>
<dbReference type="InterPro" id="IPR030458">
    <property type="entry name" value="Glyco_hydro_31_AS"/>
</dbReference>
<dbReference type="CDD" id="cd06604">
    <property type="entry name" value="GH31_glucosidase_II_MalA"/>
    <property type="match status" value="1"/>
</dbReference>
<name>A0A7T3RD98_9SPIR</name>
<dbReference type="GO" id="GO:0004553">
    <property type="term" value="F:hydrolase activity, hydrolyzing O-glycosyl compounds"/>
    <property type="evidence" value="ECO:0007669"/>
    <property type="project" value="InterPro"/>
</dbReference>
<feature type="domain" description="Glycosyl hydrolase family 31 C-terminal" evidence="7">
    <location>
        <begin position="532"/>
        <end position="620"/>
    </location>
</feature>
<organism evidence="8 9">
    <name type="scientific">Treponema peruense</name>
    <dbReference type="NCBI Taxonomy" id="2787628"/>
    <lineage>
        <taxon>Bacteria</taxon>
        <taxon>Pseudomonadati</taxon>
        <taxon>Spirochaetota</taxon>
        <taxon>Spirochaetia</taxon>
        <taxon>Spirochaetales</taxon>
        <taxon>Treponemataceae</taxon>
        <taxon>Treponema</taxon>
    </lineage>
</organism>
<keyword evidence="3 4" id="KW-0326">Glycosidase</keyword>
<dbReference type="InterPro" id="IPR000322">
    <property type="entry name" value="Glyco_hydro_31_TIM"/>
</dbReference>
<evidence type="ECO:0000259" key="5">
    <source>
        <dbReference type="Pfam" id="PF01055"/>
    </source>
</evidence>
<dbReference type="CDD" id="cd14752">
    <property type="entry name" value="GH31_N"/>
    <property type="match status" value="1"/>
</dbReference>
<proteinExistence type="inferred from homology"/>
<keyword evidence="2 4" id="KW-0378">Hydrolase</keyword>
<dbReference type="PANTHER" id="PTHR22762:SF120">
    <property type="entry name" value="HETEROGLYCAN GLUCOSIDASE 1"/>
    <property type="match status" value="1"/>
</dbReference>
<dbReference type="SUPFAM" id="SSF74650">
    <property type="entry name" value="Galactose mutarotase-like"/>
    <property type="match status" value="1"/>
</dbReference>
<dbReference type="RefSeq" id="WP_198442603.1">
    <property type="nucleotide sequence ID" value="NZ_CBCSHE010000005.1"/>
</dbReference>
<accession>A0A7T3RD98</accession>
<evidence type="ECO:0000313" key="9">
    <source>
        <dbReference type="Proteomes" id="UP000595224"/>
    </source>
</evidence>
<evidence type="ECO:0000256" key="3">
    <source>
        <dbReference type="ARBA" id="ARBA00023295"/>
    </source>
</evidence>
<evidence type="ECO:0000256" key="1">
    <source>
        <dbReference type="ARBA" id="ARBA00007806"/>
    </source>
</evidence>
<dbReference type="Gene3D" id="2.60.40.1760">
    <property type="entry name" value="glycosyl hydrolase (family 31)"/>
    <property type="match status" value="1"/>
</dbReference>
<dbReference type="InterPro" id="IPR025887">
    <property type="entry name" value="Glyco_hydro_31_N_dom"/>
</dbReference>
<dbReference type="InterPro" id="IPR048395">
    <property type="entry name" value="Glyco_hydro_31_C"/>
</dbReference>
<protein>
    <submittedName>
        <fullName evidence="8">Alpha-glucosidase</fullName>
    </submittedName>
</protein>
<dbReference type="Proteomes" id="UP000595224">
    <property type="component" value="Chromosome"/>
</dbReference>
<evidence type="ECO:0000313" key="8">
    <source>
        <dbReference type="EMBL" id="QQA00993.1"/>
    </source>
</evidence>
<evidence type="ECO:0000259" key="7">
    <source>
        <dbReference type="Pfam" id="PF21365"/>
    </source>
</evidence>
<dbReference type="AlphaFoldDB" id="A0A7T3RD98"/>
<dbReference type="PROSITE" id="PS00129">
    <property type="entry name" value="GLYCOSYL_HYDROL_F31_1"/>
    <property type="match status" value="1"/>
</dbReference>
<sequence>MTNKFSFGAPVFTGAVVEKFSLCKSEFPVGKIESEWPFTWNYNLEKTDIVFGLGESVRGMNKRGFKYVSWCLDCPNQSENTPSMYGAHNFLLVFGKNPFGIFFDTASRIEFDIGWTDQDVMTVKTEDTGVEVYVIFPSDNAKNVLTDITRQFRALIGQSYIPPRWAFGYQQSRWGYKTEADVREVVRKYRELNIPLDSVVLDIDYMTDYMDFTVDKEKFSDLKGLSAELKKDGMHLIPIIDAGVKVKEGYDVYEEGVKNGYFATKEDGTPYAAGVWPGRSHFTDFFNPQAREWFGSKYKILTDQGIEGFWNDMNEPAMFYSDDSLKEAFDKLESYKGKNLDIQTFFEFTPISGSTFNQLEDYKRFYHRVPGSSNPDEKIRHDKIHNLYGAWMTRAAGEGLEKISPDKRMLIYSRASAIGAHRYGGIWTGDNASTWSHLLQEIKMLPGVNMCGFLYSGADIGGFGDSTSRDLLMRWLALGDFTPLMRNHSAWNTRLQECYSFKNPEEFKSIIDLRYALLPYIYSEFVKAAVNGDSYIRPLAFDYPNDRRAVCTEDELMVGSDILLAPVYTQNAEGRYVYLPEDMTMVTWSDSRAEQKPMSAGDHFVEIPLETVVFFVKKGRAVPLFKSALSSEQIDMNSAYLVGDAKSCELYTDDGYSRKINLNEGMREIK</sequence>
<evidence type="ECO:0000256" key="4">
    <source>
        <dbReference type="RuleBase" id="RU361185"/>
    </source>
</evidence>